<organism evidence="2">
    <name type="scientific">bioreactor metagenome</name>
    <dbReference type="NCBI Taxonomy" id="1076179"/>
    <lineage>
        <taxon>unclassified sequences</taxon>
        <taxon>metagenomes</taxon>
        <taxon>ecological metagenomes</taxon>
    </lineage>
</organism>
<keyword evidence="1" id="KW-0472">Membrane</keyword>
<proteinExistence type="predicted"/>
<dbReference type="AlphaFoldDB" id="A0A645IGY0"/>
<feature type="transmembrane region" description="Helical" evidence="1">
    <location>
        <begin position="138"/>
        <end position="156"/>
    </location>
</feature>
<feature type="transmembrane region" description="Helical" evidence="1">
    <location>
        <begin position="83"/>
        <end position="105"/>
    </location>
</feature>
<feature type="transmembrane region" description="Helical" evidence="1">
    <location>
        <begin position="44"/>
        <end position="63"/>
    </location>
</feature>
<gene>
    <name evidence="2" type="ORF">SDC9_194204</name>
</gene>
<protein>
    <recommendedName>
        <fullName evidence="3">Citrate transporter-like domain-containing protein</fullName>
    </recommendedName>
</protein>
<keyword evidence="1" id="KW-0812">Transmembrane</keyword>
<comment type="caution">
    <text evidence="2">The sequence shown here is derived from an EMBL/GenBank/DDBJ whole genome shotgun (WGS) entry which is preliminary data.</text>
</comment>
<accession>A0A645IGY0</accession>
<keyword evidence="1" id="KW-1133">Transmembrane helix</keyword>
<feature type="transmembrane region" description="Helical" evidence="1">
    <location>
        <begin position="6"/>
        <end position="32"/>
    </location>
</feature>
<reference evidence="2" key="1">
    <citation type="submission" date="2019-08" db="EMBL/GenBank/DDBJ databases">
        <authorList>
            <person name="Kucharzyk K."/>
            <person name="Murdoch R.W."/>
            <person name="Higgins S."/>
            <person name="Loffler F."/>
        </authorList>
    </citation>
    <scope>NUCLEOTIDE SEQUENCE</scope>
</reference>
<name>A0A645IGY0_9ZZZZ</name>
<sequence length="157" mass="17001">MVIFVLILISAALEFAGVGASLIVMVIYPVALSLFRMADIPKKYIVAAILGGCLGFANDLPGSPQPGNTIPMKILGTSSSAGLIPGIIGAVVEICAMVFLLNLVIKHGIDNGEAFHQETDMDRDVDDRKMRPRMWKALLMKRLLKVFMPCSVIFIIV</sequence>
<evidence type="ECO:0008006" key="3">
    <source>
        <dbReference type="Google" id="ProtNLM"/>
    </source>
</evidence>
<evidence type="ECO:0000256" key="1">
    <source>
        <dbReference type="SAM" id="Phobius"/>
    </source>
</evidence>
<evidence type="ECO:0000313" key="2">
    <source>
        <dbReference type="EMBL" id="MPN46613.1"/>
    </source>
</evidence>
<dbReference type="EMBL" id="VSSQ01107437">
    <property type="protein sequence ID" value="MPN46613.1"/>
    <property type="molecule type" value="Genomic_DNA"/>
</dbReference>